<dbReference type="Pfam" id="PF13424">
    <property type="entry name" value="TPR_12"/>
    <property type="match status" value="1"/>
</dbReference>
<keyword evidence="3" id="KW-1185">Reference proteome</keyword>
<dbReference type="Proteomes" id="UP001159363">
    <property type="component" value="Chromosome 8"/>
</dbReference>
<organism evidence="2 3">
    <name type="scientific">Dryococelus australis</name>
    <dbReference type="NCBI Taxonomy" id="614101"/>
    <lineage>
        <taxon>Eukaryota</taxon>
        <taxon>Metazoa</taxon>
        <taxon>Ecdysozoa</taxon>
        <taxon>Arthropoda</taxon>
        <taxon>Hexapoda</taxon>
        <taxon>Insecta</taxon>
        <taxon>Pterygota</taxon>
        <taxon>Neoptera</taxon>
        <taxon>Polyneoptera</taxon>
        <taxon>Phasmatodea</taxon>
        <taxon>Verophasmatodea</taxon>
        <taxon>Anareolatae</taxon>
        <taxon>Phasmatidae</taxon>
        <taxon>Eurycanthinae</taxon>
        <taxon>Dryococelus</taxon>
    </lineage>
</organism>
<sequence length="120" mass="13769">MCVVVAHLNLGQLLERLRRCDEAIAVYRRCSRLDGTRLKDPRTHEAARVSALLHLGRLYADQGRLHDAAQAYQEAVHSMPEYYPSQVRVSSLYTSPVWHRYCLLPLCVVPDYYPSQVRAS</sequence>
<dbReference type="Gene3D" id="1.25.40.10">
    <property type="entry name" value="Tetratricopeptide repeat domain"/>
    <property type="match status" value="1"/>
</dbReference>
<feature type="repeat" description="TPR" evidence="1">
    <location>
        <begin position="49"/>
        <end position="82"/>
    </location>
</feature>
<reference evidence="2 3" key="1">
    <citation type="submission" date="2023-02" db="EMBL/GenBank/DDBJ databases">
        <title>LHISI_Scaffold_Assembly.</title>
        <authorList>
            <person name="Stuart O.P."/>
            <person name="Cleave R."/>
            <person name="Magrath M.J.L."/>
            <person name="Mikheyev A.S."/>
        </authorList>
    </citation>
    <scope>NUCLEOTIDE SEQUENCE [LARGE SCALE GENOMIC DNA]</scope>
    <source>
        <strain evidence="2">Daus_M_001</strain>
        <tissue evidence="2">Leg muscle</tissue>
    </source>
</reference>
<proteinExistence type="predicted"/>
<dbReference type="SMART" id="SM00028">
    <property type="entry name" value="TPR"/>
    <property type="match status" value="2"/>
</dbReference>
<evidence type="ECO:0000313" key="3">
    <source>
        <dbReference type="Proteomes" id="UP001159363"/>
    </source>
</evidence>
<dbReference type="PANTHER" id="PTHR44216">
    <property type="entry name" value="PROTEIN O-MANNOSYL-TRANSFERASE TMTC2"/>
    <property type="match status" value="1"/>
</dbReference>
<evidence type="ECO:0008006" key="4">
    <source>
        <dbReference type="Google" id="ProtNLM"/>
    </source>
</evidence>
<evidence type="ECO:0000313" key="2">
    <source>
        <dbReference type="EMBL" id="KAJ8874886.1"/>
    </source>
</evidence>
<comment type="caution">
    <text evidence="2">The sequence shown here is derived from an EMBL/GenBank/DDBJ whole genome shotgun (WGS) entry which is preliminary data.</text>
</comment>
<gene>
    <name evidence="2" type="ORF">PR048_022776</name>
</gene>
<dbReference type="InterPro" id="IPR052384">
    <property type="entry name" value="TMTC_O-mannosyltransferase"/>
</dbReference>
<protein>
    <recommendedName>
        <fullName evidence="4">Tetratricopeptide repeat protein</fullName>
    </recommendedName>
</protein>
<accession>A0ABQ9GS68</accession>
<name>A0ABQ9GS68_9NEOP</name>
<keyword evidence="1" id="KW-0802">TPR repeat</keyword>
<dbReference type="EMBL" id="JARBHB010000009">
    <property type="protein sequence ID" value="KAJ8874886.1"/>
    <property type="molecule type" value="Genomic_DNA"/>
</dbReference>
<dbReference type="InterPro" id="IPR019734">
    <property type="entry name" value="TPR_rpt"/>
</dbReference>
<evidence type="ECO:0000256" key="1">
    <source>
        <dbReference type="PROSITE-ProRule" id="PRU00339"/>
    </source>
</evidence>
<dbReference type="InterPro" id="IPR011990">
    <property type="entry name" value="TPR-like_helical_dom_sf"/>
</dbReference>
<dbReference type="SUPFAM" id="SSF48452">
    <property type="entry name" value="TPR-like"/>
    <property type="match status" value="1"/>
</dbReference>
<dbReference type="PROSITE" id="PS50005">
    <property type="entry name" value="TPR"/>
    <property type="match status" value="1"/>
</dbReference>
<dbReference type="PANTHER" id="PTHR44216:SF3">
    <property type="entry name" value="PROTEIN O-MANNOSYL-TRANSFERASE TMTC2"/>
    <property type="match status" value="1"/>
</dbReference>